<gene>
    <name evidence="9" type="ORF">H4F98_03855</name>
</gene>
<dbReference type="InterPro" id="IPR002942">
    <property type="entry name" value="S4_RNA-bd"/>
</dbReference>
<feature type="domain" description="RNA-binding S4" evidence="8">
    <location>
        <begin position="7"/>
        <end position="65"/>
    </location>
</feature>
<sequence>MRAPARHGLARALSKQGVCSRTEAARWVVAGRVSVDGRVVRDPEFPVAGRDNRIEVDGRALAPPTRTYLMLNKPRGLVTTVRDEQGRDTVYRCLQGAALPWLAPVGRLDKASEGLLLFSNDTGWSARIADPQTGPDKTYHVQVGGLPADGLMAALVAGIVEGGERLHARDARVLRHGARNAWLEIVLDEGRNRQIRRLLAAFDLPVLRLVRVSIGSLALGELPKGEWRPLSEEEVKALARPGP</sequence>
<keyword evidence="2" id="KW-0698">rRNA processing</keyword>
<keyword evidence="3 7" id="KW-0413">Isomerase</keyword>
<evidence type="ECO:0000256" key="7">
    <source>
        <dbReference type="RuleBase" id="RU003887"/>
    </source>
</evidence>
<comment type="similarity">
    <text evidence="1 7">Belongs to the pseudouridine synthase RsuA family.</text>
</comment>
<dbReference type="CDD" id="cd02870">
    <property type="entry name" value="PseudoU_synth_RsuA_like"/>
    <property type="match status" value="1"/>
</dbReference>
<evidence type="ECO:0000256" key="1">
    <source>
        <dbReference type="ARBA" id="ARBA00008348"/>
    </source>
</evidence>
<dbReference type="InterPro" id="IPR020094">
    <property type="entry name" value="TruA/RsuA/RluB/E/F_N"/>
</dbReference>
<dbReference type="Gene3D" id="3.30.70.1560">
    <property type="entry name" value="Alpha-L RNA-binding motif"/>
    <property type="match status" value="1"/>
</dbReference>
<dbReference type="InterPro" id="IPR050343">
    <property type="entry name" value="RsuA_PseudoU_synthase"/>
</dbReference>
<name>A0A7W3Y5B5_9GAMM</name>
<dbReference type="GO" id="GO:0003723">
    <property type="term" value="F:RNA binding"/>
    <property type="evidence" value="ECO:0007669"/>
    <property type="project" value="UniProtKB-KW"/>
</dbReference>
<dbReference type="Proteomes" id="UP000523196">
    <property type="component" value="Unassembled WGS sequence"/>
</dbReference>
<dbReference type="EMBL" id="JACHTF010000003">
    <property type="protein sequence ID" value="MBB1059701.1"/>
    <property type="molecule type" value="Genomic_DNA"/>
</dbReference>
<comment type="caution">
    <text evidence="9">The sequence shown here is derived from an EMBL/GenBank/DDBJ whole genome shotgun (WGS) entry which is preliminary data.</text>
</comment>
<dbReference type="Gene3D" id="3.30.70.580">
    <property type="entry name" value="Pseudouridine synthase I, catalytic domain, N-terminal subdomain"/>
    <property type="match status" value="1"/>
</dbReference>
<dbReference type="Gene3D" id="3.10.290.10">
    <property type="entry name" value="RNA-binding S4 domain"/>
    <property type="match status" value="1"/>
</dbReference>
<dbReference type="PANTHER" id="PTHR47683:SF2">
    <property type="entry name" value="RNA-BINDING S4 DOMAIN-CONTAINING PROTEIN"/>
    <property type="match status" value="1"/>
</dbReference>
<dbReference type="InterPro" id="IPR018496">
    <property type="entry name" value="PsdUridine_synth_RsuA/RluB_CS"/>
</dbReference>
<dbReference type="InterPro" id="IPR042092">
    <property type="entry name" value="PsdUridine_s_RsuA/RluB/E/F_cat"/>
</dbReference>
<dbReference type="CDD" id="cd00165">
    <property type="entry name" value="S4"/>
    <property type="match status" value="1"/>
</dbReference>
<dbReference type="InterPro" id="IPR006145">
    <property type="entry name" value="PsdUridine_synth_RsuA/RluA"/>
</dbReference>
<dbReference type="SMART" id="SM00363">
    <property type="entry name" value="S4"/>
    <property type="match status" value="1"/>
</dbReference>
<evidence type="ECO:0000256" key="4">
    <source>
        <dbReference type="ARBA" id="ARBA00036390"/>
    </source>
</evidence>
<protein>
    <recommendedName>
        <fullName evidence="7">Pseudouridine synthase</fullName>
        <ecNumber evidence="7">5.4.99.-</ecNumber>
    </recommendedName>
</protein>
<reference evidence="9 10" key="1">
    <citation type="submission" date="2020-08" db="EMBL/GenBank/DDBJ databases">
        <authorList>
            <person name="Xu S."/>
            <person name="Li A."/>
        </authorList>
    </citation>
    <scope>NUCLEOTIDE SEQUENCE [LARGE SCALE GENOMIC DNA]</scope>
    <source>
        <strain evidence="9 10">119BY6-57</strain>
    </source>
</reference>
<dbReference type="RefSeq" id="WP_182685318.1">
    <property type="nucleotide sequence ID" value="NZ_JACHTF010000003.1"/>
</dbReference>
<comment type="catalytic activity">
    <reaction evidence="4">
        <text>uridine(35) in tRNA(Tyr) = pseudouridine(35) in tRNA(Tyr)</text>
        <dbReference type="Rhea" id="RHEA:60556"/>
        <dbReference type="Rhea" id="RHEA-COMP:15607"/>
        <dbReference type="Rhea" id="RHEA-COMP:15608"/>
        <dbReference type="ChEBI" id="CHEBI:65314"/>
        <dbReference type="ChEBI" id="CHEBI:65315"/>
    </reaction>
</comment>
<comment type="catalytic activity">
    <reaction evidence="5">
        <text>uridine(2604) in 23S rRNA = pseudouridine(2604) in 23S rRNA</text>
        <dbReference type="Rhea" id="RHEA:38875"/>
        <dbReference type="Rhea" id="RHEA-COMP:10093"/>
        <dbReference type="Rhea" id="RHEA-COMP:10094"/>
        <dbReference type="ChEBI" id="CHEBI:65314"/>
        <dbReference type="ChEBI" id="CHEBI:65315"/>
        <dbReference type="EC" id="5.4.99.21"/>
    </reaction>
</comment>
<dbReference type="GO" id="GO:0000455">
    <property type="term" value="P:enzyme-directed rRNA pseudouridine synthesis"/>
    <property type="evidence" value="ECO:0007669"/>
    <property type="project" value="UniProtKB-ARBA"/>
</dbReference>
<dbReference type="NCBIfam" id="TIGR00093">
    <property type="entry name" value="pseudouridine synthase"/>
    <property type="match status" value="1"/>
</dbReference>
<organism evidence="9 10">
    <name type="scientific">Marilutibacter spongiae</name>
    <dbReference type="NCBI Taxonomy" id="2025720"/>
    <lineage>
        <taxon>Bacteria</taxon>
        <taxon>Pseudomonadati</taxon>
        <taxon>Pseudomonadota</taxon>
        <taxon>Gammaproteobacteria</taxon>
        <taxon>Lysobacterales</taxon>
        <taxon>Lysobacteraceae</taxon>
        <taxon>Marilutibacter</taxon>
    </lineage>
</organism>
<evidence type="ECO:0000256" key="6">
    <source>
        <dbReference type="PROSITE-ProRule" id="PRU00182"/>
    </source>
</evidence>
<evidence type="ECO:0000259" key="8">
    <source>
        <dbReference type="SMART" id="SM00363"/>
    </source>
</evidence>
<evidence type="ECO:0000256" key="2">
    <source>
        <dbReference type="ARBA" id="ARBA00022552"/>
    </source>
</evidence>
<dbReference type="Pfam" id="PF00849">
    <property type="entry name" value="PseudoU_synth_2"/>
    <property type="match status" value="1"/>
</dbReference>
<dbReference type="PANTHER" id="PTHR47683">
    <property type="entry name" value="PSEUDOURIDINE SYNTHASE FAMILY PROTEIN-RELATED"/>
    <property type="match status" value="1"/>
</dbReference>
<proteinExistence type="inferred from homology"/>
<dbReference type="GO" id="GO:0160138">
    <property type="term" value="F:23S rRNA pseudouridine(2604) synthase activity"/>
    <property type="evidence" value="ECO:0007669"/>
    <property type="project" value="UniProtKB-EC"/>
</dbReference>
<evidence type="ECO:0000256" key="3">
    <source>
        <dbReference type="ARBA" id="ARBA00023235"/>
    </source>
</evidence>
<evidence type="ECO:0000313" key="9">
    <source>
        <dbReference type="EMBL" id="MBB1059701.1"/>
    </source>
</evidence>
<dbReference type="EC" id="5.4.99.-" evidence="7"/>
<keyword evidence="10" id="KW-1185">Reference proteome</keyword>
<dbReference type="AlphaFoldDB" id="A0A7W3Y5B5"/>
<dbReference type="PROSITE" id="PS01149">
    <property type="entry name" value="PSI_RSU"/>
    <property type="match status" value="1"/>
</dbReference>
<dbReference type="Pfam" id="PF01479">
    <property type="entry name" value="S4"/>
    <property type="match status" value="1"/>
</dbReference>
<dbReference type="PROSITE" id="PS50889">
    <property type="entry name" value="S4"/>
    <property type="match status" value="1"/>
</dbReference>
<dbReference type="InterPro" id="IPR020103">
    <property type="entry name" value="PsdUridine_synth_cat_dom_sf"/>
</dbReference>
<dbReference type="SUPFAM" id="SSF55174">
    <property type="entry name" value="Alpha-L RNA-binding motif"/>
    <property type="match status" value="1"/>
</dbReference>
<dbReference type="SUPFAM" id="SSF55120">
    <property type="entry name" value="Pseudouridine synthase"/>
    <property type="match status" value="1"/>
</dbReference>
<evidence type="ECO:0000313" key="10">
    <source>
        <dbReference type="Proteomes" id="UP000523196"/>
    </source>
</evidence>
<dbReference type="InterPro" id="IPR000748">
    <property type="entry name" value="PsdUridine_synth_RsuA/RluB/E/F"/>
</dbReference>
<evidence type="ECO:0000256" key="5">
    <source>
        <dbReference type="ARBA" id="ARBA00036535"/>
    </source>
</evidence>
<accession>A0A7W3Y5B5</accession>
<keyword evidence="6" id="KW-0694">RNA-binding</keyword>
<dbReference type="InterPro" id="IPR036986">
    <property type="entry name" value="S4_RNA-bd_sf"/>
</dbReference>